<evidence type="ECO:0000313" key="5">
    <source>
        <dbReference type="Proteomes" id="UP000017813"/>
    </source>
</evidence>
<dbReference type="Gene3D" id="3.30.420.10">
    <property type="entry name" value="Ribonuclease H-like superfamily/Ribonuclease H"/>
    <property type="match status" value="1"/>
</dbReference>
<dbReference type="SUPFAM" id="SSF50610">
    <property type="entry name" value="mu transposase, C-terminal domain"/>
    <property type="match status" value="1"/>
</dbReference>
<dbReference type="OrthoDB" id="5676324at2"/>
<dbReference type="InterPro" id="IPR003314">
    <property type="entry name" value="Mu-type_HTH"/>
</dbReference>
<dbReference type="eggNOG" id="COG2801">
    <property type="taxonomic scope" value="Bacteria"/>
</dbReference>
<dbReference type="Gene3D" id="2.30.30.130">
    <property type="entry name" value="Transposase, Mu, C-terminal"/>
    <property type="match status" value="1"/>
</dbReference>
<feature type="region of interest" description="Disordered" evidence="1">
    <location>
        <begin position="75"/>
        <end position="108"/>
    </location>
</feature>
<dbReference type="Pfam" id="PF02316">
    <property type="entry name" value="HTH_Tnp_Mu_1"/>
    <property type="match status" value="1"/>
</dbReference>
<dbReference type="InterPro" id="IPR012337">
    <property type="entry name" value="RNaseH-like_sf"/>
</dbReference>
<dbReference type="InterPro" id="IPR009004">
    <property type="entry name" value="Transposase_Mu_C"/>
</dbReference>
<dbReference type="RefSeq" id="WP_002642259.1">
    <property type="nucleotide sequence ID" value="NZ_CP019448.1"/>
</dbReference>
<feature type="compositionally biased region" description="Polar residues" evidence="1">
    <location>
        <begin position="77"/>
        <end position="91"/>
    </location>
</feature>
<name>V9HK46_9NEIS</name>
<dbReference type="InterPro" id="IPR015378">
    <property type="entry name" value="Transposase-like_Mu_C"/>
</dbReference>
<dbReference type="InterPro" id="IPR009061">
    <property type="entry name" value="DNA-bd_dom_put_sf"/>
</dbReference>
<evidence type="ECO:0000259" key="2">
    <source>
        <dbReference type="PROSITE" id="PS50994"/>
    </source>
</evidence>
<dbReference type="GO" id="GO:0015074">
    <property type="term" value="P:DNA integration"/>
    <property type="evidence" value="ECO:0007669"/>
    <property type="project" value="InterPro"/>
</dbReference>
<evidence type="ECO:0008006" key="6">
    <source>
        <dbReference type="Google" id="ProtNLM"/>
    </source>
</evidence>
<gene>
    <name evidence="4" type="ORF">HMPREF9021_01929</name>
</gene>
<dbReference type="PROSITE" id="PS51702">
    <property type="entry name" value="HTH_MU"/>
    <property type="match status" value="1"/>
</dbReference>
<dbReference type="InterPro" id="IPR001584">
    <property type="entry name" value="Integrase_cat-core"/>
</dbReference>
<dbReference type="GO" id="GO:0003677">
    <property type="term" value="F:DNA binding"/>
    <property type="evidence" value="ECO:0007669"/>
    <property type="project" value="InterPro"/>
</dbReference>
<evidence type="ECO:0000259" key="3">
    <source>
        <dbReference type="PROSITE" id="PS51702"/>
    </source>
</evidence>
<dbReference type="HOGENOM" id="CLU_017655_0_0_4"/>
<comment type="caution">
    <text evidence="4">The sequence shown here is derived from an EMBL/GenBank/DDBJ whole genome shotgun (WGS) entry which is preliminary data.</text>
</comment>
<proteinExistence type="predicted"/>
<evidence type="ECO:0000256" key="1">
    <source>
        <dbReference type="SAM" id="MobiDB-lite"/>
    </source>
</evidence>
<dbReference type="Proteomes" id="UP000017813">
    <property type="component" value="Unassembled WGS sequence"/>
</dbReference>
<dbReference type="Pfam" id="PF00665">
    <property type="entry name" value="rve"/>
    <property type="match status" value="1"/>
</dbReference>
<dbReference type="AlphaFoldDB" id="V9HK46"/>
<dbReference type="SUPFAM" id="SSF46955">
    <property type="entry name" value="Putative DNA-binding domain"/>
    <property type="match status" value="1"/>
</dbReference>
<organism evidence="4 5">
    <name type="scientific">Simonsiella muelleri ATCC 29453</name>
    <dbReference type="NCBI Taxonomy" id="641147"/>
    <lineage>
        <taxon>Bacteria</taxon>
        <taxon>Pseudomonadati</taxon>
        <taxon>Pseudomonadota</taxon>
        <taxon>Betaproteobacteria</taxon>
        <taxon>Neisseriales</taxon>
        <taxon>Neisseriaceae</taxon>
        <taxon>Simonsiella</taxon>
    </lineage>
</organism>
<dbReference type="InterPro" id="IPR036388">
    <property type="entry name" value="WH-like_DNA-bd_sf"/>
</dbReference>
<dbReference type="STRING" id="641147.HMPREF9021_01929"/>
<evidence type="ECO:0000313" key="4">
    <source>
        <dbReference type="EMBL" id="EFG30160.1"/>
    </source>
</evidence>
<feature type="region of interest" description="Disordered" evidence="1">
    <location>
        <begin position="18"/>
        <end position="40"/>
    </location>
</feature>
<reference evidence="4 5" key="1">
    <citation type="submission" date="2010-03" db="EMBL/GenBank/DDBJ databases">
        <authorList>
            <consortium name="The Broad Institute Genome Sequencing Platform"/>
            <person name="Ward D."/>
            <person name="Earl A."/>
            <person name="Feldgarden M."/>
            <person name="Gevers D."/>
            <person name="Young S."/>
            <person name="Zeng Q."/>
            <person name="Koehrsen M."/>
            <person name="Alvarado L."/>
            <person name="Berlin A.M."/>
            <person name="Borenstein D."/>
            <person name="Chapman S.B."/>
            <person name="Chen Z."/>
            <person name="Engels R."/>
            <person name="Freedman E."/>
            <person name="Gellesch M."/>
            <person name="Goldberg J."/>
            <person name="Griggs A."/>
            <person name="Gujja S."/>
            <person name="Heilman E.R."/>
            <person name="Heiman D.I."/>
            <person name="Hepburn T.A."/>
            <person name="Howarth C."/>
            <person name="Jen D."/>
            <person name="Larson L."/>
            <person name="Mehta T."/>
            <person name="Park D."/>
            <person name="Pearson M."/>
            <person name="Richards J."/>
            <person name="Roberts A."/>
            <person name="Saif S."/>
            <person name="Shea T.D."/>
            <person name="Shenoy N."/>
            <person name="Sisk P."/>
            <person name="Stolte C."/>
            <person name="Sykes S.N."/>
            <person name="Walk T."/>
            <person name="White J."/>
            <person name="Yandava C."/>
            <person name="Izard J."/>
            <person name="Baranova O.V."/>
            <person name="Blanton J.M."/>
            <person name="Tanner A.C."/>
            <person name="Dewhirst F."/>
            <person name="Haas B."/>
            <person name="Nusbaum C."/>
            <person name="Birren B."/>
        </authorList>
    </citation>
    <scope>NUCLEOTIDE SEQUENCE [LARGE SCALE GENOMIC DNA]</scope>
    <source>
        <strain evidence="4 5">ATCC 29453</strain>
    </source>
</reference>
<dbReference type="EMBL" id="ADCY02000041">
    <property type="protein sequence ID" value="EFG30160.1"/>
    <property type="molecule type" value="Genomic_DNA"/>
</dbReference>
<feature type="domain" description="HTH Mu-type" evidence="3">
    <location>
        <begin position="2"/>
        <end position="68"/>
    </location>
</feature>
<dbReference type="InterPro" id="IPR036397">
    <property type="entry name" value="RNaseH_sf"/>
</dbReference>
<dbReference type="Pfam" id="PF09299">
    <property type="entry name" value="Mu-transpos_C"/>
    <property type="match status" value="1"/>
</dbReference>
<feature type="compositionally biased region" description="Basic and acidic residues" evidence="1">
    <location>
        <begin position="19"/>
        <end position="34"/>
    </location>
</feature>
<dbReference type="SUPFAM" id="SSF53098">
    <property type="entry name" value="Ribonuclease H-like"/>
    <property type="match status" value="1"/>
</dbReference>
<protein>
    <recommendedName>
        <fullName evidence="6">Integrase catalytic domain-containing protein</fullName>
    </recommendedName>
</protein>
<dbReference type="Gene3D" id="1.10.10.10">
    <property type="entry name" value="Winged helix-like DNA-binding domain superfamily/Winged helix DNA-binding domain"/>
    <property type="match status" value="1"/>
</dbReference>
<keyword evidence="5" id="KW-1185">Reference proteome</keyword>
<sequence>MEYITAFEMAKMKISGLPESDRRLREKAKRENWRSRPRVGRGGGVEYEIAALPTPIREAVEKKLAAEILAQQPDLPNMQTVSGSLNPQNQAKPKKSRAKSKDLPTVHRPEDTQLALDLEDPNIEAKNLNFKQKNCANARIAIVADVLSIGDTLSLSQNKAVAYFLEQMREGTLPERIEHLIPIANARSNNKRDLSKRTLMEWVLNFKSAGNNKNARLLALAPRATKYETSPLSLWWMRDFMHIHRVPQKPKLVHSYQRFTQLYQQKQDFDMKLLPSIDAVRRAWNALPEIIRERGRRTGSQYKQLLPYVQRDWTTNINPNNVWIIDGHSFKARVRHMEHGQPFVPEITFVIDGCTRKIVGFSIALAESSKAVADALRMGLRHGGLPVIIYSDNGKGETGRDITGELTGFCPRLDIQHQTGIAGNPQGRGVIEGLWDNTLIKLAKTYPTYHGKDMDKSAGHLMYRKTESWAKAERDGKKLTDEQQKYKALCPTWQQFYVDLLATIHEYNHRPHRTLPKKDDGERYNPTEYWAQRMAQVPPEEQPEILSEDELALLERSMEKRKPYRGWIRFNNQSYFLADLAAHEGKTVLIAYDWDNAQNIFVYQKNGCLIGKAVLNGNARDAFTNVKSMRETQKENRAKKQITRLKNKVKRIEMDLNGGDIIENTPDFSKWLPDLVASNDVDFRQPETVEVAEVAEVSELSKKYFGF</sequence>
<dbReference type="PROSITE" id="PS50994">
    <property type="entry name" value="INTEGRASE"/>
    <property type="match status" value="1"/>
</dbReference>
<dbReference type="KEGG" id="smur:BWP33_08750"/>
<feature type="compositionally biased region" description="Basic and acidic residues" evidence="1">
    <location>
        <begin position="99"/>
        <end position="108"/>
    </location>
</feature>
<accession>V9HK46</accession>
<reference evidence="4 5" key="2">
    <citation type="submission" date="2011-10" db="EMBL/GenBank/DDBJ databases">
        <title>The Genome Sequence of Simonsiella muelleri ATCC 29453.</title>
        <authorList>
            <consortium name="The Broad Institute Genome Sequencing Platform"/>
            <consortium name="The Broad Institute Genome Sequencing Center for Infectious Disease"/>
            <person name="Earl A."/>
            <person name="Ward D."/>
            <person name="Feldgarden M."/>
            <person name="Gevers D."/>
            <person name="Izard J."/>
            <person name="Baranova O.V."/>
            <person name="Blanton J.M."/>
            <person name="Tanner A.C."/>
            <person name="Dewhirst F."/>
            <person name="Young S.K."/>
            <person name="Zeng Q."/>
            <person name="Gargeya S."/>
            <person name="Fitzgerald M."/>
            <person name="Haas B."/>
            <person name="Abouelleil A."/>
            <person name="Alvarado L."/>
            <person name="Arachchi H.M."/>
            <person name="Berlin A."/>
            <person name="Brown A."/>
            <person name="Chapman S.B."/>
            <person name="Chen Z."/>
            <person name="Dunbar C."/>
            <person name="Freedman E."/>
            <person name="Gearin G."/>
            <person name="Goldberg J."/>
            <person name="Griggs A."/>
            <person name="Gujja S."/>
            <person name="Heiman D."/>
            <person name="Howarth C."/>
            <person name="Larson L."/>
            <person name="Lui A."/>
            <person name="MacDonald P.J.P."/>
            <person name="Montmayeur A."/>
            <person name="Murphy C."/>
            <person name="Neiman D."/>
            <person name="Pearson M."/>
            <person name="Priest M."/>
            <person name="Roberts A."/>
            <person name="Saif S."/>
            <person name="Shea T."/>
            <person name="Shenoy N."/>
            <person name="Sisk P."/>
            <person name="Stolte C."/>
            <person name="Sykes S."/>
            <person name="Wortman J."/>
            <person name="Nusbaum C."/>
            <person name="Birren B."/>
        </authorList>
    </citation>
    <scope>NUCLEOTIDE SEQUENCE [LARGE SCALE GENOMIC DNA]</scope>
    <source>
        <strain evidence="4 5">ATCC 29453</strain>
    </source>
</reference>
<feature type="domain" description="Integrase catalytic" evidence="2">
    <location>
        <begin position="315"/>
        <end position="432"/>
    </location>
</feature>